<dbReference type="Proteomes" id="UP000563151">
    <property type="component" value="Unassembled WGS sequence"/>
</dbReference>
<accession>A0A923E754</accession>
<dbReference type="Pfam" id="PF05201">
    <property type="entry name" value="GlutR_N"/>
    <property type="match status" value="1"/>
</dbReference>
<dbReference type="SUPFAM" id="SSF51735">
    <property type="entry name" value="NAD(P)-binding Rossmann-fold domains"/>
    <property type="match status" value="1"/>
</dbReference>
<dbReference type="InterPro" id="IPR036291">
    <property type="entry name" value="NAD(P)-bd_dom_sf"/>
</dbReference>
<dbReference type="Pfam" id="PF01488">
    <property type="entry name" value="Shikimate_DH"/>
    <property type="match status" value="1"/>
</dbReference>
<evidence type="ECO:0000256" key="1">
    <source>
        <dbReference type="ARBA" id="ARBA00005059"/>
    </source>
</evidence>
<feature type="binding site" evidence="8 11">
    <location>
        <begin position="177"/>
        <end position="182"/>
    </location>
    <ligand>
        <name>NADP(+)</name>
        <dbReference type="ChEBI" id="CHEBI:58349"/>
    </ligand>
</feature>
<dbReference type="NCBIfam" id="TIGR01035">
    <property type="entry name" value="hemA"/>
    <property type="match status" value="1"/>
</dbReference>
<gene>
    <name evidence="8" type="primary">hemA</name>
    <name evidence="17" type="ORF">HGG79_08290</name>
</gene>
<proteinExistence type="inferred from homology"/>
<dbReference type="SUPFAM" id="SSF69742">
    <property type="entry name" value="Glutamyl tRNA-reductase catalytic, N-terminal domain"/>
    <property type="match status" value="1"/>
</dbReference>
<dbReference type="PANTHER" id="PTHR43013:SF1">
    <property type="entry name" value="GLUTAMYL-TRNA REDUCTASE"/>
    <property type="match status" value="1"/>
</dbReference>
<dbReference type="Gene3D" id="3.30.460.30">
    <property type="entry name" value="Glutamyl-tRNA reductase, N-terminal domain"/>
    <property type="match status" value="1"/>
</dbReference>
<evidence type="ECO:0000256" key="5">
    <source>
        <dbReference type="ARBA" id="ARBA00023002"/>
    </source>
</evidence>
<name>A0A923E754_CLOTT</name>
<evidence type="ECO:0000256" key="6">
    <source>
        <dbReference type="ARBA" id="ARBA00023244"/>
    </source>
</evidence>
<dbReference type="PANTHER" id="PTHR43013">
    <property type="entry name" value="GLUTAMYL-TRNA REDUCTASE"/>
    <property type="match status" value="1"/>
</dbReference>
<dbReference type="InterPro" id="IPR015896">
    <property type="entry name" value="4pyrrol_synth_GluRdtase_dimer"/>
</dbReference>
<dbReference type="FunFam" id="3.30.460.30:FF:000001">
    <property type="entry name" value="Glutamyl-tRNA reductase"/>
    <property type="match status" value="1"/>
</dbReference>
<comment type="domain">
    <text evidence="8">Possesses an unusual extended V-shaped dimeric structure with each monomer consisting of three distinct domains arranged along a curved 'spinal' alpha-helix. The N-terminal catalytic domain specifically recognizes the glutamate moiety of the substrate. The second domain is the NADPH-binding domain, and the third C-terminal domain is responsible for dimerization.</text>
</comment>
<comment type="function">
    <text evidence="8">Catalyzes the NADPH-dependent reduction of glutamyl-tRNA(Glu) to glutamate 1-semialdehyde (GSA).</text>
</comment>
<evidence type="ECO:0000256" key="13">
    <source>
        <dbReference type="RuleBase" id="RU000584"/>
    </source>
</evidence>
<feature type="domain" description="Quinate/shikimate 5-dehydrogenase/glutamyl-tRNA reductase" evidence="15">
    <location>
        <begin position="171"/>
        <end position="282"/>
    </location>
</feature>
<evidence type="ECO:0000256" key="11">
    <source>
        <dbReference type="PIRSR" id="PIRSR000445-3"/>
    </source>
</evidence>
<dbReference type="EMBL" id="JAAZWO010000007">
    <property type="protein sequence ID" value="MBC2397772.1"/>
    <property type="molecule type" value="Genomic_DNA"/>
</dbReference>
<comment type="pathway">
    <text evidence="1 8 13">Porphyrin-containing compound metabolism; protoporphyrin-IX biosynthesis; 5-aminolevulinate from L-glutamyl-tRNA(Glu): step 1/2.</text>
</comment>
<dbReference type="Gene3D" id="3.40.50.720">
    <property type="entry name" value="NAD(P)-binding Rossmann-like Domain"/>
    <property type="match status" value="1"/>
</dbReference>
<feature type="site" description="Important for activity" evidence="8 12">
    <location>
        <position position="91"/>
    </location>
</feature>
<dbReference type="GO" id="GO:0008883">
    <property type="term" value="F:glutamyl-tRNA reductase activity"/>
    <property type="evidence" value="ECO:0007669"/>
    <property type="project" value="UniProtKB-UniRule"/>
</dbReference>
<evidence type="ECO:0000313" key="18">
    <source>
        <dbReference type="Proteomes" id="UP000563151"/>
    </source>
</evidence>
<dbReference type="InterPro" id="IPR015895">
    <property type="entry name" value="4pyrrol_synth_GluRdtase_N"/>
</dbReference>
<dbReference type="InterPro" id="IPR006151">
    <property type="entry name" value="Shikm_DH/Glu-tRNA_Rdtase"/>
</dbReference>
<comment type="catalytic activity">
    <reaction evidence="7 8 13">
        <text>(S)-4-amino-5-oxopentanoate + tRNA(Glu) + NADP(+) = L-glutamyl-tRNA(Glu) + NADPH + H(+)</text>
        <dbReference type="Rhea" id="RHEA:12344"/>
        <dbReference type="Rhea" id="RHEA-COMP:9663"/>
        <dbReference type="Rhea" id="RHEA-COMP:9680"/>
        <dbReference type="ChEBI" id="CHEBI:15378"/>
        <dbReference type="ChEBI" id="CHEBI:57501"/>
        <dbReference type="ChEBI" id="CHEBI:57783"/>
        <dbReference type="ChEBI" id="CHEBI:58349"/>
        <dbReference type="ChEBI" id="CHEBI:78442"/>
        <dbReference type="ChEBI" id="CHEBI:78520"/>
        <dbReference type="EC" id="1.2.1.70"/>
    </reaction>
</comment>
<keyword evidence="6 8" id="KW-0627">Porphyrin biosynthesis</keyword>
<keyword evidence="4 8" id="KW-0521">NADP</keyword>
<comment type="caution">
    <text evidence="17">The sequence shown here is derived from an EMBL/GenBank/DDBJ whole genome shotgun (WGS) entry which is preliminary data.</text>
</comment>
<comment type="subunit">
    <text evidence="8">Homodimer.</text>
</comment>
<evidence type="ECO:0000256" key="4">
    <source>
        <dbReference type="ARBA" id="ARBA00022857"/>
    </source>
</evidence>
<comment type="miscellaneous">
    <text evidence="8">During catalysis, the active site Cys acts as a nucleophile attacking the alpha-carbonyl group of tRNA-bound glutamate with the formation of a thioester intermediate between enzyme and glutamate, and the concomitant release of tRNA(Glu). The thioester intermediate is finally reduced by direct hydride transfer from NADPH, to form the product GSA.</text>
</comment>
<protein>
    <recommendedName>
        <fullName evidence="3 8">Glutamyl-tRNA reductase</fullName>
        <shortName evidence="8">GluTR</shortName>
        <ecNumber evidence="3 8">1.2.1.70</ecNumber>
    </recommendedName>
</protein>
<feature type="binding site" evidence="8 10">
    <location>
        <position position="101"/>
    </location>
    <ligand>
        <name>substrate</name>
    </ligand>
</feature>
<dbReference type="InterPro" id="IPR018214">
    <property type="entry name" value="GluRdtase_CS"/>
</dbReference>
<feature type="binding site" evidence="8 10">
    <location>
        <begin position="106"/>
        <end position="108"/>
    </location>
    <ligand>
        <name>substrate</name>
    </ligand>
</feature>
<dbReference type="PIRSF" id="PIRSF000445">
    <property type="entry name" value="4pyrrol_synth_GluRdtase"/>
    <property type="match status" value="1"/>
</dbReference>
<dbReference type="GO" id="GO:0019353">
    <property type="term" value="P:protoporphyrinogen IX biosynthetic process from glutamate"/>
    <property type="evidence" value="ECO:0007669"/>
    <property type="project" value="TreeGrafter"/>
</dbReference>
<dbReference type="InterPro" id="IPR000343">
    <property type="entry name" value="4pyrrol_synth_GluRdtase"/>
</dbReference>
<evidence type="ECO:0000256" key="2">
    <source>
        <dbReference type="ARBA" id="ARBA00005916"/>
    </source>
</evidence>
<evidence type="ECO:0000256" key="10">
    <source>
        <dbReference type="PIRSR" id="PIRSR000445-2"/>
    </source>
</evidence>
<feature type="active site" description="Nucleophile" evidence="8 9">
    <location>
        <position position="46"/>
    </location>
</feature>
<evidence type="ECO:0000259" key="16">
    <source>
        <dbReference type="Pfam" id="PF05201"/>
    </source>
</evidence>
<dbReference type="InterPro" id="IPR036343">
    <property type="entry name" value="GluRdtase_N_sf"/>
</dbReference>
<dbReference type="Pfam" id="PF00745">
    <property type="entry name" value="GlutR_dimer"/>
    <property type="match status" value="1"/>
</dbReference>
<evidence type="ECO:0000256" key="9">
    <source>
        <dbReference type="PIRSR" id="PIRSR000445-1"/>
    </source>
</evidence>
<sequence>MIGVLGVKSNVKLDIREKLSIIPKHYNSCLNKLKEVCDEVVILSTCNRTEVYFNTSKDYKDIVIQIFDNLNWDKNYMKYTFHYEDNEAIDHLMKVICGFDSLILGEDQILGQIKDAYEIALEEKSVKKDLQKLFQMAITCGKEFRFNSQLYKIPVSSASIAVNEGRKKGARSFMVLGYGEVGRLACKYILSGSFSKLYIAVRNTSVVDIEDSRVKVIHFNEKGEYYKDVDCIISCTSAPHTVVHKVEIPEKKMIIYDLAVPRDVEEEIAELDYVEVYDIDKISCMNDENCQKREQIMINNRYILDKYIKEFLDWQKIREISPEIRKLKKYGEDVYRKRYKTFKNKKYTKDNDALAEILLRSTSDAFVNRAIEVLKEEQLKGRLDECLSIIERIFYPMD</sequence>
<reference evidence="17 18" key="1">
    <citation type="submission" date="2020-04" db="EMBL/GenBank/DDBJ databases">
        <title>Genomic insights into acetone-butanol-ethanol (ABE) fermentation by sequencing solventogenic clostridia strains.</title>
        <authorList>
            <person name="Brown S."/>
        </authorList>
    </citation>
    <scope>NUCLEOTIDE SEQUENCE [LARGE SCALE GENOMIC DNA]</scope>
    <source>
        <strain evidence="17 18">DJ011</strain>
    </source>
</reference>
<keyword evidence="5 8" id="KW-0560">Oxidoreductase</keyword>
<dbReference type="EC" id="1.2.1.70" evidence="3 8"/>
<dbReference type="HAMAP" id="MF_00087">
    <property type="entry name" value="Glu_tRNA_reductase"/>
    <property type="match status" value="1"/>
</dbReference>
<evidence type="ECO:0000256" key="12">
    <source>
        <dbReference type="PIRSR" id="PIRSR000445-4"/>
    </source>
</evidence>
<evidence type="ECO:0000259" key="15">
    <source>
        <dbReference type="Pfam" id="PF01488"/>
    </source>
</evidence>
<evidence type="ECO:0000256" key="3">
    <source>
        <dbReference type="ARBA" id="ARBA00012970"/>
    </source>
</evidence>
<dbReference type="AlphaFoldDB" id="A0A923E754"/>
<evidence type="ECO:0000259" key="14">
    <source>
        <dbReference type="Pfam" id="PF00745"/>
    </source>
</evidence>
<evidence type="ECO:0000313" key="17">
    <source>
        <dbReference type="EMBL" id="MBC2397772.1"/>
    </source>
</evidence>
<dbReference type="RefSeq" id="WP_035151003.1">
    <property type="nucleotide sequence ID" value="NZ_JAAZWO010000007.1"/>
</dbReference>
<feature type="binding site" evidence="8 10">
    <location>
        <position position="112"/>
    </location>
    <ligand>
        <name>substrate</name>
    </ligand>
</feature>
<feature type="domain" description="Tetrapyrrole biosynthesis glutamyl-tRNA reductase dimerisation" evidence="14">
    <location>
        <begin position="302"/>
        <end position="394"/>
    </location>
</feature>
<evidence type="ECO:0000256" key="8">
    <source>
        <dbReference type="HAMAP-Rule" id="MF_00087"/>
    </source>
</evidence>
<keyword evidence="18" id="KW-1185">Reference proteome</keyword>
<dbReference type="PROSITE" id="PS00747">
    <property type="entry name" value="GLUTR"/>
    <property type="match status" value="1"/>
</dbReference>
<evidence type="ECO:0000256" key="7">
    <source>
        <dbReference type="ARBA" id="ARBA00047464"/>
    </source>
</evidence>
<feature type="domain" description="Glutamyl-tRNA reductase N-terminal" evidence="16">
    <location>
        <begin position="10"/>
        <end position="145"/>
    </location>
</feature>
<dbReference type="GO" id="GO:0050661">
    <property type="term" value="F:NADP binding"/>
    <property type="evidence" value="ECO:0007669"/>
    <property type="project" value="InterPro"/>
</dbReference>
<organism evidence="17 18">
    <name type="scientific">Clostridium tetanomorphum</name>
    <dbReference type="NCBI Taxonomy" id="1553"/>
    <lineage>
        <taxon>Bacteria</taxon>
        <taxon>Bacillati</taxon>
        <taxon>Bacillota</taxon>
        <taxon>Clostridia</taxon>
        <taxon>Eubacteriales</taxon>
        <taxon>Clostridiaceae</taxon>
        <taxon>Clostridium</taxon>
    </lineage>
</organism>
<feature type="binding site" evidence="8 10">
    <location>
        <begin position="45"/>
        <end position="48"/>
    </location>
    <ligand>
        <name>substrate</name>
    </ligand>
</feature>
<comment type="similarity">
    <text evidence="2 8 13">Belongs to the glutamyl-tRNA reductase family.</text>
</comment>